<keyword evidence="2" id="KW-1185">Reference proteome</keyword>
<dbReference type="AlphaFoldDB" id="A0A4Y2E6P7"/>
<proteinExistence type="predicted"/>
<organism evidence="1 2">
    <name type="scientific">Araneus ventricosus</name>
    <name type="common">Orbweaver spider</name>
    <name type="synonym">Epeira ventricosa</name>
    <dbReference type="NCBI Taxonomy" id="182803"/>
    <lineage>
        <taxon>Eukaryota</taxon>
        <taxon>Metazoa</taxon>
        <taxon>Ecdysozoa</taxon>
        <taxon>Arthropoda</taxon>
        <taxon>Chelicerata</taxon>
        <taxon>Arachnida</taxon>
        <taxon>Araneae</taxon>
        <taxon>Araneomorphae</taxon>
        <taxon>Entelegynae</taxon>
        <taxon>Araneoidea</taxon>
        <taxon>Araneidae</taxon>
        <taxon>Araneus</taxon>
    </lineage>
</organism>
<sequence>MSRPSLDILAPNRVWDRVRVSIDAPFRSRDVSKCSVWNAGRNRSSSRNGHSRRVPLERRCRDGHSGVGFVSLTPLVRARPSFENVETRFRISVRTAFATTSVKVLFREGPSTESLACLSDRSRRSLSPDGVLNFRWFRTGYRNQSSHRDRYSRRVPLESPGREKRSGCFFLSLAPVVSAPSSFESVDTRSRISVRTVFAMTFFTVLFHEGPSTESVAFLSCRSLSPDGVSNFRWYRNPVRNLDSHRDEHARREAFERLRAKRRTGVGFVSLTEMVSARSSFERCRDSVSGSRFLIESGRGFEYLSTRRRACSAPHSPVFAFGSFERVYASFEISDF</sequence>
<gene>
    <name evidence="1" type="ORF">AVEN_201048_1</name>
</gene>
<protein>
    <submittedName>
        <fullName evidence="1">Uncharacterized protein</fullName>
    </submittedName>
</protein>
<name>A0A4Y2E6P7_ARAVE</name>
<reference evidence="1 2" key="1">
    <citation type="journal article" date="2019" name="Sci. Rep.">
        <title>Orb-weaving spider Araneus ventricosus genome elucidates the spidroin gene catalogue.</title>
        <authorList>
            <person name="Kono N."/>
            <person name="Nakamura H."/>
            <person name="Ohtoshi R."/>
            <person name="Moran D.A.P."/>
            <person name="Shinohara A."/>
            <person name="Yoshida Y."/>
            <person name="Fujiwara M."/>
            <person name="Mori M."/>
            <person name="Tomita M."/>
            <person name="Arakawa K."/>
        </authorList>
    </citation>
    <scope>NUCLEOTIDE SEQUENCE [LARGE SCALE GENOMIC DNA]</scope>
</reference>
<comment type="caution">
    <text evidence="1">The sequence shown here is derived from an EMBL/GenBank/DDBJ whole genome shotgun (WGS) entry which is preliminary data.</text>
</comment>
<dbReference type="EMBL" id="BGPR01091700">
    <property type="protein sequence ID" value="GBM24407.1"/>
    <property type="molecule type" value="Genomic_DNA"/>
</dbReference>
<dbReference type="Proteomes" id="UP000499080">
    <property type="component" value="Unassembled WGS sequence"/>
</dbReference>
<evidence type="ECO:0000313" key="2">
    <source>
        <dbReference type="Proteomes" id="UP000499080"/>
    </source>
</evidence>
<accession>A0A4Y2E6P7</accession>
<evidence type="ECO:0000313" key="1">
    <source>
        <dbReference type="EMBL" id="GBM24407.1"/>
    </source>
</evidence>